<keyword evidence="2" id="KW-1185">Reference proteome</keyword>
<name>A0AAV4QAR2_CAEEX</name>
<dbReference type="Proteomes" id="UP001054945">
    <property type="component" value="Unassembled WGS sequence"/>
</dbReference>
<evidence type="ECO:0000313" key="1">
    <source>
        <dbReference type="EMBL" id="GIY04488.1"/>
    </source>
</evidence>
<reference evidence="1 2" key="1">
    <citation type="submission" date="2021-06" db="EMBL/GenBank/DDBJ databases">
        <title>Caerostris extrusa draft genome.</title>
        <authorList>
            <person name="Kono N."/>
            <person name="Arakawa K."/>
        </authorList>
    </citation>
    <scope>NUCLEOTIDE SEQUENCE [LARGE SCALE GENOMIC DNA]</scope>
</reference>
<evidence type="ECO:0000313" key="2">
    <source>
        <dbReference type="Proteomes" id="UP001054945"/>
    </source>
</evidence>
<sequence>MDTLQHTLQQLTIELQLVSLNIPVNTFQCFIESLAALLVAAQNKCKDKDLLFLLRKGEKIFRYVRADFIEKASAEDIVPKRKILKETIHKVLMMSE</sequence>
<dbReference type="AlphaFoldDB" id="A0AAV4QAR2"/>
<gene>
    <name evidence="1" type="ORF">CEXT_598091</name>
</gene>
<protein>
    <submittedName>
        <fullName evidence="1">Uncharacterized protein</fullName>
    </submittedName>
</protein>
<accession>A0AAV4QAR2</accession>
<proteinExistence type="predicted"/>
<dbReference type="EMBL" id="BPLR01005712">
    <property type="protein sequence ID" value="GIY04488.1"/>
    <property type="molecule type" value="Genomic_DNA"/>
</dbReference>
<comment type="caution">
    <text evidence="1">The sequence shown here is derived from an EMBL/GenBank/DDBJ whole genome shotgun (WGS) entry which is preliminary data.</text>
</comment>
<organism evidence="1 2">
    <name type="scientific">Caerostris extrusa</name>
    <name type="common">Bark spider</name>
    <name type="synonym">Caerostris bankana</name>
    <dbReference type="NCBI Taxonomy" id="172846"/>
    <lineage>
        <taxon>Eukaryota</taxon>
        <taxon>Metazoa</taxon>
        <taxon>Ecdysozoa</taxon>
        <taxon>Arthropoda</taxon>
        <taxon>Chelicerata</taxon>
        <taxon>Arachnida</taxon>
        <taxon>Araneae</taxon>
        <taxon>Araneomorphae</taxon>
        <taxon>Entelegynae</taxon>
        <taxon>Araneoidea</taxon>
        <taxon>Araneidae</taxon>
        <taxon>Caerostris</taxon>
    </lineage>
</organism>